<dbReference type="Gene3D" id="3.40.50.300">
    <property type="entry name" value="P-loop containing nucleotide triphosphate hydrolases"/>
    <property type="match status" value="2"/>
</dbReference>
<comment type="similarity">
    <text evidence="4">Belongs to the ABC transporter superfamily. ABCF family. Uup subfamily.</text>
</comment>
<evidence type="ECO:0000256" key="5">
    <source>
        <dbReference type="SAM" id="Coils"/>
    </source>
</evidence>
<dbReference type="InterPro" id="IPR032524">
    <property type="entry name" value="ABC_tran_C"/>
</dbReference>
<dbReference type="SMART" id="SM00382">
    <property type="entry name" value="AAA"/>
    <property type="match status" value="2"/>
</dbReference>
<name>A0A2A4Z8G1_9PROT</name>
<proteinExistence type="inferred from homology"/>
<organism evidence="7">
    <name type="scientific">OCS116 cluster bacterium</name>
    <dbReference type="NCBI Taxonomy" id="2030921"/>
    <lineage>
        <taxon>Bacteria</taxon>
        <taxon>Pseudomonadati</taxon>
        <taxon>Pseudomonadota</taxon>
        <taxon>Alphaproteobacteria</taxon>
        <taxon>OCS116 cluster</taxon>
    </lineage>
</organism>
<feature type="domain" description="ABC transporter" evidence="6">
    <location>
        <begin position="6"/>
        <end position="215"/>
    </location>
</feature>
<keyword evidence="5" id="KW-0175">Coiled coil</keyword>
<dbReference type="EMBL" id="NVUS01000002">
    <property type="protein sequence ID" value="PCJ03409.1"/>
    <property type="molecule type" value="Genomic_DNA"/>
</dbReference>
<evidence type="ECO:0000313" key="7">
    <source>
        <dbReference type="EMBL" id="PCJ03409.1"/>
    </source>
</evidence>
<dbReference type="PANTHER" id="PTHR42855">
    <property type="entry name" value="ABC TRANSPORTER ATP-BINDING SUBUNIT"/>
    <property type="match status" value="1"/>
</dbReference>
<keyword evidence="1" id="KW-0547">Nucleotide-binding</keyword>
<evidence type="ECO:0000259" key="6">
    <source>
        <dbReference type="PROSITE" id="PS50893"/>
    </source>
</evidence>
<dbReference type="PANTHER" id="PTHR42855:SF1">
    <property type="entry name" value="ABC TRANSPORTER DOMAIN-CONTAINING PROTEIN"/>
    <property type="match status" value="1"/>
</dbReference>
<keyword evidence="7" id="KW-0648">Protein biosynthesis</keyword>
<gene>
    <name evidence="7" type="ORF">COB13_01920</name>
</gene>
<accession>A0A2A4Z8G1</accession>
<dbReference type="InterPro" id="IPR027417">
    <property type="entry name" value="P-loop_NTPase"/>
</dbReference>
<dbReference type="AlphaFoldDB" id="A0A2A4Z8G1"/>
<dbReference type="InterPro" id="IPR037118">
    <property type="entry name" value="Val-tRNA_synth_C_sf"/>
</dbReference>
<dbReference type="PROSITE" id="PS50893">
    <property type="entry name" value="ABC_TRANSPORTER_2"/>
    <property type="match status" value="2"/>
</dbReference>
<evidence type="ECO:0000256" key="3">
    <source>
        <dbReference type="ARBA" id="ARBA00049360"/>
    </source>
</evidence>
<dbReference type="Gene3D" id="1.10.287.380">
    <property type="entry name" value="Valyl-tRNA synthetase, C-terminal domain"/>
    <property type="match status" value="1"/>
</dbReference>
<dbReference type="InterPro" id="IPR003439">
    <property type="entry name" value="ABC_transporter-like_ATP-bd"/>
</dbReference>
<feature type="domain" description="ABC transporter" evidence="6">
    <location>
        <begin position="282"/>
        <end position="505"/>
    </location>
</feature>
<keyword evidence="2" id="KW-0067">ATP-binding</keyword>
<dbReference type="PROSITE" id="PS00211">
    <property type="entry name" value="ABC_TRANSPORTER_1"/>
    <property type="match status" value="1"/>
</dbReference>
<evidence type="ECO:0000256" key="1">
    <source>
        <dbReference type="ARBA" id="ARBA00022741"/>
    </source>
</evidence>
<dbReference type="GO" id="GO:0003746">
    <property type="term" value="F:translation elongation factor activity"/>
    <property type="evidence" value="ECO:0007669"/>
    <property type="project" value="UniProtKB-KW"/>
</dbReference>
<sequence length="605" mass="67965">MSKAQVTMQNIVLGGGDGILFNQLNLSINQGMKMAIVGRNGCGKSTLLKLISKQIDVDEGTLFHQPGLTYSMLEQVPDLSKYETIFEFITDGMDPDLDYKVYAWLDELKLDSTRNINSLSGGEARKAALIRSFYTDPDILILDEPTNHLDIESIGWLEKKLTKLRSTIIFVSHDRAFLGNVSNHVFWIDRTRGHMMKKSFTEFSQWQENVLSDEAEIQRKLDKNIEAETIWSKKGIKARRTRDEGRMRALQALRAEKSKYIKQKGNANAKLASGNASGLMVIEATNISKTLGEGAAEKCLIDNFSIRVNRRDRIAIVGPNGVGKSTLLKILIGEMQPDSGKIEHGTNLTKTYISQSRDDLKGVKRVRDVLAPEGGDQIMVHGRPKNIVAYLKDFLFSPEQIRQPINSLSGGEQCRLLFAKAFANPTNLLILDEPTNDLDLETLELLEGLLANYDGTIILISHDRAFLDAVVSSTIFMHGNGKIIEYAGGYSEAQEQINSEIKRQTTAEMKPVEKPKTVAAYQAPAKSEKMSFKDSFRLKELDELVPKTEQVITKITKDLEKSGFYEKQPTEFSKLAKKLEHKKSELEKMEEEWIDLLAKQENLDG</sequence>
<evidence type="ECO:0000256" key="4">
    <source>
        <dbReference type="ARBA" id="ARBA00061478"/>
    </source>
</evidence>
<comment type="caution">
    <text evidence="7">The sequence shown here is derived from an EMBL/GenBank/DDBJ whole genome shotgun (WGS) entry which is preliminary data.</text>
</comment>
<keyword evidence="7" id="KW-0251">Elongation factor</keyword>
<dbReference type="GO" id="GO:0016887">
    <property type="term" value="F:ATP hydrolysis activity"/>
    <property type="evidence" value="ECO:0007669"/>
    <property type="project" value="InterPro"/>
</dbReference>
<dbReference type="GO" id="GO:0003677">
    <property type="term" value="F:DNA binding"/>
    <property type="evidence" value="ECO:0007669"/>
    <property type="project" value="InterPro"/>
</dbReference>
<dbReference type="InterPro" id="IPR017871">
    <property type="entry name" value="ABC_transporter-like_CS"/>
</dbReference>
<dbReference type="Pfam" id="PF00005">
    <property type="entry name" value="ABC_tran"/>
    <property type="match status" value="2"/>
</dbReference>
<dbReference type="SUPFAM" id="SSF52540">
    <property type="entry name" value="P-loop containing nucleoside triphosphate hydrolases"/>
    <property type="match status" value="2"/>
</dbReference>
<protein>
    <submittedName>
        <fullName evidence="7">Elongation factor 3</fullName>
    </submittedName>
</protein>
<dbReference type="FunFam" id="3.40.50.300:FF:000309">
    <property type="entry name" value="ABC transporter ATP-binding protein"/>
    <property type="match status" value="1"/>
</dbReference>
<feature type="coiled-coil region" evidence="5">
    <location>
        <begin position="572"/>
        <end position="599"/>
    </location>
</feature>
<dbReference type="CDD" id="cd03221">
    <property type="entry name" value="ABCF_EF-3"/>
    <property type="match status" value="2"/>
</dbReference>
<dbReference type="InterPro" id="IPR003593">
    <property type="entry name" value="AAA+_ATPase"/>
</dbReference>
<comment type="catalytic activity">
    <reaction evidence="3">
        <text>ATP + H2O = ADP + phosphate + H(+)</text>
        <dbReference type="Rhea" id="RHEA:13065"/>
        <dbReference type="ChEBI" id="CHEBI:15377"/>
        <dbReference type="ChEBI" id="CHEBI:15378"/>
        <dbReference type="ChEBI" id="CHEBI:30616"/>
        <dbReference type="ChEBI" id="CHEBI:43474"/>
        <dbReference type="ChEBI" id="CHEBI:456216"/>
    </reaction>
</comment>
<dbReference type="GO" id="GO:0005524">
    <property type="term" value="F:ATP binding"/>
    <property type="evidence" value="ECO:0007669"/>
    <property type="project" value="UniProtKB-KW"/>
</dbReference>
<dbReference type="Pfam" id="PF16326">
    <property type="entry name" value="ABC_tran_CTD"/>
    <property type="match status" value="1"/>
</dbReference>
<reference evidence="7" key="2">
    <citation type="journal article" date="2018" name="ISME J.">
        <title>A dynamic microbial community with high functional redundancy inhabits the cold, oxic subseafloor aquifer.</title>
        <authorList>
            <person name="Tully B.J."/>
            <person name="Wheat C.G."/>
            <person name="Glazer B.T."/>
            <person name="Huber J.A."/>
        </authorList>
    </citation>
    <scope>NUCLEOTIDE SEQUENCE</scope>
    <source>
        <strain evidence="7">NORP83</strain>
    </source>
</reference>
<reference key="1">
    <citation type="submission" date="2017-08" db="EMBL/GenBank/DDBJ databases">
        <title>A dynamic microbial community with high functional redundancy inhabits the cold, oxic subseafloor aquifer.</title>
        <authorList>
            <person name="Tully B.J."/>
            <person name="Wheat C.G."/>
            <person name="Glazer B.T."/>
            <person name="Huber J.A."/>
        </authorList>
    </citation>
    <scope>NUCLEOTIDE SEQUENCE [LARGE SCALE GENOMIC DNA]</scope>
</reference>
<evidence type="ECO:0000256" key="2">
    <source>
        <dbReference type="ARBA" id="ARBA00022840"/>
    </source>
</evidence>
<dbReference type="InterPro" id="IPR051309">
    <property type="entry name" value="ABCF_ATPase"/>
</dbReference>